<accession>A0A841DBI4</accession>
<dbReference type="InterPro" id="IPR036188">
    <property type="entry name" value="FAD/NAD-bd_sf"/>
</dbReference>
<comment type="subunit">
    <text evidence="5">Monomer.</text>
</comment>
<dbReference type="PANTHER" id="PTHR46972:SF1">
    <property type="entry name" value="FAD DEPENDENT OXIDOREDUCTASE DOMAIN-CONTAINING PROTEIN"/>
    <property type="match status" value="1"/>
</dbReference>
<evidence type="ECO:0000256" key="1">
    <source>
        <dbReference type="ARBA" id="ARBA00022630"/>
    </source>
</evidence>
<evidence type="ECO:0000256" key="3">
    <source>
        <dbReference type="ARBA" id="ARBA00023002"/>
    </source>
</evidence>
<feature type="binding site" evidence="5">
    <location>
        <position position="302"/>
    </location>
    <ligand>
        <name>FAD</name>
        <dbReference type="ChEBI" id="CHEBI:57692"/>
    </ligand>
</feature>
<keyword evidence="3 5" id="KW-0560">Oxidoreductase</keyword>
<dbReference type="Gene3D" id="3.50.50.60">
    <property type="entry name" value="FAD/NAD(P)-binding domain"/>
    <property type="match status" value="1"/>
</dbReference>
<dbReference type="SUPFAM" id="SSF51905">
    <property type="entry name" value="FAD/NAD(P)-binding domain"/>
    <property type="match status" value="1"/>
</dbReference>
<dbReference type="EMBL" id="JACHJJ010000045">
    <property type="protein sequence ID" value="MBB5968012.1"/>
    <property type="molecule type" value="Genomic_DNA"/>
</dbReference>
<keyword evidence="4 5" id="KW-0503">Monooxygenase</keyword>
<evidence type="ECO:0000256" key="5">
    <source>
        <dbReference type="HAMAP-Rule" id="MF_00845"/>
    </source>
</evidence>
<keyword evidence="5" id="KW-0547">Nucleotide-binding</keyword>
<feature type="binding site" evidence="5">
    <location>
        <position position="51"/>
    </location>
    <ligand>
        <name>FAD</name>
        <dbReference type="ChEBI" id="CHEBI:57692"/>
    </ligand>
</feature>
<name>A0A841DBI4_PLAVE</name>
<feature type="binding site" evidence="5">
    <location>
        <position position="44"/>
    </location>
    <ligand>
        <name>NADPH</name>
        <dbReference type="ChEBI" id="CHEBI:57783"/>
    </ligand>
</feature>
<dbReference type="InterPro" id="IPR043683">
    <property type="entry name" value="TetX_monooxygenase"/>
</dbReference>
<dbReference type="GO" id="GO:0046677">
    <property type="term" value="P:response to antibiotic"/>
    <property type="evidence" value="ECO:0007669"/>
    <property type="project" value="InterPro"/>
</dbReference>
<keyword evidence="8" id="KW-1185">Reference proteome</keyword>
<reference evidence="7 8" key="1">
    <citation type="submission" date="2020-08" db="EMBL/GenBank/DDBJ databases">
        <title>Genomic Encyclopedia of Type Strains, Phase III (KMG-III): the genomes of soil and plant-associated and newly described type strains.</title>
        <authorList>
            <person name="Whitman W."/>
        </authorList>
    </citation>
    <scope>NUCLEOTIDE SEQUENCE [LARGE SCALE GENOMIC DNA]</scope>
    <source>
        <strain evidence="7 8">CECT 3303</strain>
    </source>
</reference>
<dbReference type="GO" id="GO:0005737">
    <property type="term" value="C:cytoplasm"/>
    <property type="evidence" value="ECO:0007669"/>
    <property type="project" value="UniProtKB-SubCell"/>
</dbReference>
<dbReference type="HAMAP" id="MF_00845">
    <property type="entry name" value="TetX_monooxygenase"/>
    <property type="match status" value="1"/>
</dbReference>
<comment type="cofactor">
    <cofactor evidence="5">
        <name>FAD</name>
        <dbReference type="ChEBI" id="CHEBI:57692"/>
    </cofactor>
</comment>
<organism evidence="7 8">
    <name type="scientific">Planomonospora venezuelensis</name>
    <dbReference type="NCBI Taxonomy" id="1999"/>
    <lineage>
        <taxon>Bacteria</taxon>
        <taxon>Bacillati</taxon>
        <taxon>Actinomycetota</taxon>
        <taxon>Actinomycetes</taxon>
        <taxon>Streptosporangiales</taxon>
        <taxon>Streptosporangiaceae</taxon>
        <taxon>Planomonospora</taxon>
    </lineage>
</organism>
<dbReference type="GO" id="GO:0071949">
    <property type="term" value="F:FAD binding"/>
    <property type="evidence" value="ECO:0007669"/>
    <property type="project" value="InterPro"/>
</dbReference>
<keyword evidence="5" id="KW-0963">Cytoplasm</keyword>
<feature type="binding site" evidence="5">
    <location>
        <position position="108"/>
    </location>
    <ligand>
        <name>FAD</name>
        <dbReference type="ChEBI" id="CHEBI:57692"/>
    </ligand>
</feature>
<evidence type="ECO:0000259" key="6">
    <source>
        <dbReference type="Pfam" id="PF01494"/>
    </source>
</evidence>
<evidence type="ECO:0000256" key="2">
    <source>
        <dbReference type="ARBA" id="ARBA00022827"/>
    </source>
</evidence>
<keyword evidence="5" id="KW-0521">NADP</keyword>
<dbReference type="PRINTS" id="PR00420">
    <property type="entry name" value="RNGMNOXGNASE"/>
</dbReference>
<evidence type="ECO:0000313" key="7">
    <source>
        <dbReference type="EMBL" id="MBB5968012.1"/>
    </source>
</evidence>
<proteinExistence type="inferred from homology"/>
<protein>
    <recommendedName>
        <fullName evidence="5">Flavin-dependent monooxygenase</fullName>
    </recommendedName>
    <alternativeName>
        <fullName evidence="5">TetX monooxygenase</fullName>
        <shortName evidence="5">TetX</shortName>
        <ecNumber evidence="5">1.14.13.-</ecNumber>
    </alternativeName>
</protein>
<dbReference type="Proteomes" id="UP000562352">
    <property type="component" value="Unassembled WGS sequence"/>
</dbReference>
<feature type="domain" description="FAD-binding" evidence="6">
    <location>
        <begin position="297"/>
        <end position="352"/>
    </location>
</feature>
<evidence type="ECO:0000256" key="4">
    <source>
        <dbReference type="ARBA" id="ARBA00023033"/>
    </source>
</evidence>
<gene>
    <name evidence="7" type="ORF">FHS22_007330</name>
</gene>
<dbReference type="Pfam" id="PF01494">
    <property type="entry name" value="FAD_binding_3"/>
    <property type="match status" value="2"/>
</dbReference>
<comment type="caution">
    <text evidence="7">The sequence shown here is derived from an EMBL/GenBank/DDBJ whole genome shotgun (WGS) entry which is preliminary data.</text>
</comment>
<dbReference type="PANTHER" id="PTHR46972">
    <property type="entry name" value="MONOOXYGENASE ASQM-RELATED"/>
    <property type="match status" value="1"/>
</dbReference>
<comment type="similarity">
    <text evidence="5">Belongs to the aromatic-ring hydroxylase family. TetX subfamily.</text>
</comment>
<comment type="function">
    <text evidence="5">An FAD-requiring monooxygenase active on some tetracycline antibiotic derivatives, which leads to their inactivation. Hydroxylates carbon 11a of tetracycline and some analogs.</text>
</comment>
<dbReference type="EC" id="1.14.13.-" evidence="5"/>
<comment type="domain">
    <text evidence="5">Consists of an N-terminal FAD-binding domain with a Rossman fold and a C-terminal substrate-binding domain.</text>
</comment>
<evidence type="ECO:0000313" key="8">
    <source>
        <dbReference type="Proteomes" id="UP000562352"/>
    </source>
</evidence>
<dbReference type="InterPro" id="IPR002938">
    <property type="entry name" value="FAD-bd"/>
</dbReference>
<keyword evidence="2 5" id="KW-0274">FAD</keyword>
<dbReference type="GO" id="GO:0004497">
    <property type="term" value="F:monooxygenase activity"/>
    <property type="evidence" value="ECO:0007669"/>
    <property type="project" value="UniProtKB-UniRule"/>
</dbReference>
<keyword evidence="1 5" id="KW-0285">Flavoprotein</keyword>
<comment type="catalytic activity">
    <reaction evidence="5">
        <text>a tetracycline + NADPH + O2 + H(+) = an 11a-hydroxytetracycline + NADP(+) + H2O</text>
        <dbReference type="Rhea" id="RHEA:61444"/>
        <dbReference type="ChEBI" id="CHEBI:15377"/>
        <dbReference type="ChEBI" id="CHEBI:15378"/>
        <dbReference type="ChEBI" id="CHEBI:15379"/>
        <dbReference type="ChEBI" id="CHEBI:57783"/>
        <dbReference type="ChEBI" id="CHEBI:58349"/>
        <dbReference type="ChEBI" id="CHEBI:144644"/>
        <dbReference type="ChEBI" id="CHEBI:144645"/>
    </reaction>
</comment>
<dbReference type="RefSeq" id="WP_184948695.1">
    <property type="nucleotide sequence ID" value="NZ_BAAAWZ010000001.1"/>
</dbReference>
<dbReference type="AlphaFoldDB" id="A0A841DBI4"/>
<sequence>MNTTPTPRISIIGAGPGGLTCARILQKHGIDVSVYDRDLDADARNQGGSLDLHADDGQLALREAGLIEQFWKLARPEGQQMRRWDTAGNVLLDQIPDEDDLYKPEIDRSQLRDLLLSSLAPGTVQWGRTLASVAGPADGPRMLHFTDGTSVETDLIIGADGAFSRVRPAVSAAVPCYSGVTFTEAWFDDVETRHADLSALVGNGSGTATDGERALFAQRSSGGHIRVYIIRRAPADWITAAGLTAGDTAGIRAHLLDEFVGWAPGMQQMISNNDGPYADRPLFVLPAPHTWDHVPTVTLLGDAAHLMPPIGVGVNLAMLDAHDLALALATHPTVDEAVRAYEKTMLPRSTDLAEALIGGAGFLLETDEHPDGQDEARALQQKLKEQREVDGTWNLTFKTGGGEETSELVLTTAGTTLVGTYDGKPITGGRIEGTTVHFTAVVTSPARMKIKCTAELTGGTMSGKAKSMFLSLPFTAVRPPANGR</sequence>
<feature type="domain" description="FAD-binding" evidence="6">
    <location>
        <begin position="10"/>
        <end position="197"/>
    </location>
</feature>
<comment type="subcellular location">
    <subcellularLocation>
        <location evidence="5">Cytoplasm</location>
    </subcellularLocation>
</comment>